<dbReference type="AlphaFoldDB" id="A0A1J9QR10"/>
<comment type="caution">
    <text evidence="2">The sequence shown here is derived from an EMBL/GenBank/DDBJ whole genome shotgun (WGS) entry which is preliminary data.</text>
</comment>
<dbReference type="VEuPathDB" id="FungiDB:AJ78_01394"/>
<protein>
    <submittedName>
        <fullName evidence="2">Uncharacterized protein</fullName>
    </submittedName>
</protein>
<proteinExistence type="predicted"/>
<feature type="repeat" description="ANK" evidence="1">
    <location>
        <begin position="200"/>
        <end position="234"/>
    </location>
</feature>
<accession>A0A1J9QR10</accession>
<dbReference type="STRING" id="1447872.A0A1J9QR10"/>
<name>A0A1J9QR10_9EURO</name>
<dbReference type="PROSITE" id="PS50297">
    <property type="entry name" value="ANK_REP_REGION"/>
    <property type="match status" value="1"/>
</dbReference>
<dbReference type="Proteomes" id="UP000182235">
    <property type="component" value="Unassembled WGS sequence"/>
</dbReference>
<evidence type="ECO:0000313" key="2">
    <source>
        <dbReference type="EMBL" id="OJD18623.1"/>
    </source>
</evidence>
<gene>
    <name evidence="2" type="ORF">AJ78_01394</name>
</gene>
<dbReference type="SUPFAM" id="SSF48403">
    <property type="entry name" value="Ankyrin repeat"/>
    <property type="match status" value="1"/>
</dbReference>
<reference evidence="2 3" key="1">
    <citation type="submission" date="2015-07" db="EMBL/GenBank/DDBJ databases">
        <title>Emmonsia species relationships and genome sequence.</title>
        <authorList>
            <consortium name="The Broad Institute Genomics Platform"/>
            <person name="Cuomo C.A."/>
            <person name="Munoz J.F."/>
            <person name="Imamovic A."/>
            <person name="Priest M.E."/>
            <person name="Young S."/>
            <person name="Clay O.K."/>
            <person name="McEwen J.G."/>
        </authorList>
    </citation>
    <scope>NUCLEOTIDE SEQUENCE [LARGE SCALE GENOMIC DNA]</scope>
    <source>
        <strain evidence="2 3">UAMH 9510</strain>
    </source>
</reference>
<dbReference type="Gene3D" id="1.25.40.20">
    <property type="entry name" value="Ankyrin repeat-containing domain"/>
    <property type="match status" value="1"/>
</dbReference>
<keyword evidence="3" id="KW-1185">Reference proteome</keyword>
<evidence type="ECO:0000313" key="3">
    <source>
        <dbReference type="Proteomes" id="UP000182235"/>
    </source>
</evidence>
<dbReference type="EMBL" id="LGRN01000030">
    <property type="protein sequence ID" value="OJD18623.1"/>
    <property type="molecule type" value="Genomic_DNA"/>
</dbReference>
<keyword evidence="1" id="KW-0040">ANK repeat</keyword>
<dbReference type="PROSITE" id="PS50088">
    <property type="entry name" value="ANK_REPEAT"/>
    <property type="match status" value="1"/>
</dbReference>
<dbReference type="InterPro" id="IPR036770">
    <property type="entry name" value="Ankyrin_rpt-contain_sf"/>
</dbReference>
<evidence type="ECO:0000256" key="1">
    <source>
        <dbReference type="PROSITE-ProRule" id="PRU00023"/>
    </source>
</evidence>
<organism evidence="2 3">
    <name type="scientific">Emergomyces pasteurianus Ep9510</name>
    <dbReference type="NCBI Taxonomy" id="1447872"/>
    <lineage>
        <taxon>Eukaryota</taxon>
        <taxon>Fungi</taxon>
        <taxon>Dikarya</taxon>
        <taxon>Ascomycota</taxon>
        <taxon>Pezizomycotina</taxon>
        <taxon>Eurotiomycetes</taxon>
        <taxon>Eurotiomycetidae</taxon>
        <taxon>Onygenales</taxon>
        <taxon>Ajellomycetaceae</taxon>
        <taxon>Emergomyces</taxon>
    </lineage>
</organism>
<dbReference type="OrthoDB" id="4062651at2759"/>
<dbReference type="Pfam" id="PF00023">
    <property type="entry name" value="Ank"/>
    <property type="match status" value="1"/>
</dbReference>
<sequence>MLPHPVVELLERQLLQNATDTRRTGADRADAVYEHALAVLSANDPGEAGIDNGLELLTFADRNGLVEAQATVGRLKDAFRTPLATSRDEEIGWLLAASCSGSTTAQRRFRDLDIERFTAVIRDVHQGNGATCPLLNQTLLLCTRQGWQARHLANITYGYLHESTFTGNAELLLKIPPELPAVCIMTVVEILLTRGANAAHGVTPLHFLAAFDDDTPRVASALLQHGADIGKVCERALIYKELFDSPFGEVGGTRLLWVVAAGNHCAAFNSVSTSSTEESIIVTTLSCVNLLVESGVDPTCFTKPTKLVYAAPSDCGRL</sequence>
<dbReference type="InterPro" id="IPR002110">
    <property type="entry name" value="Ankyrin_rpt"/>
</dbReference>